<dbReference type="GO" id="GO:0030246">
    <property type="term" value="F:carbohydrate binding"/>
    <property type="evidence" value="ECO:0007669"/>
    <property type="project" value="InterPro"/>
</dbReference>
<keyword evidence="7" id="KW-1185">Reference proteome</keyword>
<reference evidence="6 7" key="1">
    <citation type="journal article" date="2019" name="Commun. Biol.">
        <title>The bagworm genome reveals a unique fibroin gene that provides high tensile strength.</title>
        <authorList>
            <person name="Kono N."/>
            <person name="Nakamura H."/>
            <person name="Ohtoshi R."/>
            <person name="Tomita M."/>
            <person name="Numata K."/>
            <person name="Arakawa K."/>
        </authorList>
    </citation>
    <scope>NUCLEOTIDE SEQUENCE [LARGE SCALE GENOMIC DNA]</scope>
</reference>
<feature type="domain" description="NOMO C-terminal transthyretin-like" evidence="4">
    <location>
        <begin position="602"/>
        <end position="706"/>
    </location>
</feature>
<evidence type="ECO:0000313" key="6">
    <source>
        <dbReference type="EMBL" id="GBP38175.1"/>
    </source>
</evidence>
<dbReference type="InterPro" id="IPR051417">
    <property type="entry name" value="SDr/BOS_complex"/>
</dbReference>
<gene>
    <name evidence="6" type="primary">NOMO1</name>
    <name evidence="6" type="ORF">EVAR_80461_1</name>
</gene>
<dbReference type="Pfam" id="PF23192">
    <property type="entry name" value="NOMO_12th"/>
    <property type="match status" value="1"/>
</dbReference>
<dbReference type="Pfam" id="PF22902">
    <property type="entry name" value="NOMO1-like_9th"/>
    <property type="match status" value="1"/>
</dbReference>
<dbReference type="SUPFAM" id="SSF49452">
    <property type="entry name" value="Starch-binding domain-like"/>
    <property type="match status" value="1"/>
</dbReference>
<organism evidence="6 7">
    <name type="scientific">Eumeta variegata</name>
    <name type="common">Bagworm moth</name>
    <name type="synonym">Eumeta japonica</name>
    <dbReference type="NCBI Taxonomy" id="151549"/>
    <lineage>
        <taxon>Eukaryota</taxon>
        <taxon>Metazoa</taxon>
        <taxon>Ecdysozoa</taxon>
        <taxon>Arthropoda</taxon>
        <taxon>Hexapoda</taxon>
        <taxon>Insecta</taxon>
        <taxon>Pterygota</taxon>
        <taxon>Neoptera</taxon>
        <taxon>Endopterygota</taxon>
        <taxon>Lepidoptera</taxon>
        <taxon>Glossata</taxon>
        <taxon>Ditrysia</taxon>
        <taxon>Tineoidea</taxon>
        <taxon>Psychidae</taxon>
        <taxon>Oiketicinae</taxon>
        <taxon>Eumeta</taxon>
    </lineage>
</organism>
<proteinExistence type="predicted"/>
<dbReference type="GO" id="GO:0005789">
    <property type="term" value="C:endoplasmic reticulum membrane"/>
    <property type="evidence" value="ECO:0007669"/>
    <property type="project" value="TreeGrafter"/>
</dbReference>
<evidence type="ECO:0000259" key="4">
    <source>
        <dbReference type="Pfam" id="PF23192"/>
    </source>
</evidence>
<dbReference type="OrthoDB" id="10263633at2759"/>
<evidence type="ECO:0000259" key="3">
    <source>
        <dbReference type="Pfam" id="PF23141"/>
    </source>
</evidence>
<sequence length="793" mass="85894">MGISIDSSCWRPNAALVQSTCAACSELCKWCTFLPSGVYLANVEVSESEHRDGLQYFPLSHKISVAHAPVSGIVFSQLKATVQGQVVCAEPVACASLRVTLRPLAPDGSYVGRPIVTNCIDGKYKFNEVLPGSVEVSVPTERLCWAEARHNVAVTAAIANVPPFQHIGYALRFLSSHAVQVEFESGNERGTLAVQAGASQHCVPRASRYTLTPRGCHRFSPETYTAKVIPDKETPAIQINALSHAVGVKVFSPEQVDDLILRVESDRQAGSDVGPLQPVPATASAGGYVYEHTLYLAQGEVAVVSARSARLLFSPREPQQLIGGAECRPDALQLNAVRGLTLAGRLIPPVPDTDITLTIDDGSVELSQRTGEDGTYRFGPLDAGRQYTVRAHKDSYVFSAPDDRGDIFAHKLAEITVLLLDRADGKPLQGALVSVSGGSYRRNLQTGEEGQLTFPSLAPAEYYVKPLMKEYRFEPPHKIVAVEEGHTHSLTLRGVRIAWSALGTLVSVGGVGWSGATLVATPQPAHGAHCAHEEATTDAAGAFRIRGLLPKCKYTVVLKEATTPELQGLKLAKMHTLQIEEPGNDIEDIRLVAVQSQQLTDASVLVRAHIDHYKTLRLRLDLDTTESAGRAGGAAPLFSVRLDSTGYSATLNPGLMYVLPRLPADNRTYVVQLESTLSKTTHTYTEPVLYFTSDGHYKHFTIDFEPKVKSLEQELRQTSLLVIPLVGLLVLAVVHRDKLLGHLLALGSNVAARAQQKTTRPSRPEILDKNSIEQILNSVNAAGKRTGKQKKVQ</sequence>
<evidence type="ECO:0000259" key="2">
    <source>
        <dbReference type="Pfam" id="PF22902"/>
    </source>
</evidence>
<feature type="domain" description="NOMO seventh transthyretin-like" evidence="3">
    <location>
        <begin position="171"/>
        <end position="227"/>
    </location>
</feature>
<dbReference type="PANTHER" id="PTHR23303:SF14">
    <property type="entry name" value="BOS COMPLEX SUBUNIT NOMO1-RELATED"/>
    <property type="match status" value="1"/>
</dbReference>
<dbReference type="Proteomes" id="UP000299102">
    <property type="component" value="Unassembled WGS sequence"/>
</dbReference>
<dbReference type="InterPro" id="IPR056191">
    <property type="entry name" value="NOMO_12th"/>
</dbReference>
<name>A0A4C1VKC2_EUMVA</name>
<dbReference type="InterPro" id="IPR013784">
    <property type="entry name" value="Carb-bd-like_fold"/>
</dbReference>
<dbReference type="SUPFAM" id="SSF49478">
    <property type="entry name" value="Cna protein B-type domain"/>
    <property type="match status" value="1"/>
</dbReference>
<dbReference type="PANTHER" id="PTHR23303">
    <property type="entry name" value="CARBOXYPEPTIDASE REGULATORY REGION-CONTAINING"/>
    <property type="match status" value="1"/>
</dbReference>
<feature type="domain" description="NOMO-like ninth beta-sandwich" evidence="2">
    <location>
        <begin position="338"/>
        <end position="404"/>
    </location>
</feature>
<dbReference type="Pfam" id="PF23194">
    <property type="entry name" value="NOMO_5th"/>
    <property type="match status" value="1"/>
</dbReference>
<dbReference type="InterPro" id="IPR055073">
    <property type="entry name" value="NOMO1-like_9th"/>
</dbReference>
<dbReference type="STRING" id="151549.A0A4C1VKC2"/>
<keyword evidence="1" id="KW-0732">Signal</keyword>
<dbReference type="Pfam" id="PF23141">
    <property type="entry name" value="Ig_NOMO"/>
    <property type="match status" value="1"/>
</dbReference>
<accession>A0A4C1VKC2</accession>
<protein>
    <submittedName>
        <fullName evidence="6">Nodal modulator 1</fullName>
    </submittedName>
</protein>
<dbReference type="EMBL" id="BGZK01000344">
    <property type="protein sequence ID" value="GBP38175.1"/>
    <property type="molecule type" value="Genomic_DNA"/>
</dbReference>
<dbReference type="InterPro" id="IPR056190">
    <property type="entry name" value="NOMO_5th"/>
</dbReference>
<feature type="domain" description="NOMO fifth transthyretin-like" evidence="5">
    <location>
        <begin position="29"/>
        <end position="75"/>
    </location>
</feature>
<dbReference type="InterPro" id="IPR056319">
    <property type="entry name" value="NOMO_7th"/>
</dbReference>
<dbReference type="Gene3D" id="2.60.40.10">
    <property type="entry name" value="Immunoglobulins"/>
    <property type="match status" value="1"/>
</dbReference>
<dbReference type="InterPro" id="IPR013783">
    <property type="entry name" value="Ig-like_fold"/>
</dbReference>
<dbReference type="AlphaFoldDB" id="A0A4C1VKC2"/>
<evidence type="ECO:0000259" key="5">
    <source>
        <dbReference type="Pfam" id="PF23194"/>
    </source>
</evidence>
<comment type="caution">
    <text evidence="6">The sequence shown here is derived from an EMBL/GenBank/DDBJ whole genome shotgun (WGS) entry which is preliminary data.</text>
</comment>
<evidence type="ECO:0000256" key="1">
    <source>
        <dbReference type="ARBA" id="ARBA00022729"/>
    </source>
</evidence>
<evidence type="ECO:0000313" key="7">
    <source>
        <dbReference type="Proteomes" id="UP000299102"/>
    </source>
</evidence>